<feature type="non-terminal residue" evidence="5">
    <location>
        <position position="219"/>
    </location>
</feature>
<evidence type="ECO:0000256" key="3">
    <source>
        <dbReference type="SAM" id="MobiDB-lite"/>
    </source>
</evidence>
<dbReference type="SUPFAM" id="SSF52218">
    <property type="entry name" value="Flavoproteins"/>
    <property type="match status" value="1"/>
</dbReference>
<accession>A0A8J6JQM2</accession>
<feature type="region of interest" description="Disordered" evidence="3">
    <location>
        <begin position="192"/>
        <end position="219"/>
    </location>
</feature>
<evidence type="ECO:0000256" key="2">
    <source>
        <dbReference type="ARBA" id="ARBA00023002"/>
    </source>
</evidence>
<name>A0A8J6JQM2_ELECQ</name>
<evidence type="ECO:0000313" key="5">
    <source>
        <dbReference type="EMBL" id="KAG9467947.1"/>
    </source>
</evidence>
<comment type="caution">
    <text evidence="5">The sequence shown here is derived from an EMBL/GenBank/DDBJ whole genome shotgun (WGS) entry which is preliminary data.</text>
</comment>
<dbReference type="EMBL" id="WNTK01001108">
    <property type="protein sequence ID" value="KAG9467947.1"/>
    <property type="molecule type" value="Genomic_DNA"/>
</dbReference>
<protein>
    <recommendedName>
        <fullName evidence="4">Flavodoxin-like fold domain-containing protein</fullName>
    </recommendedName>
</protein>
<organism evidence="5 6">
    <name type="scientific">Eleutherodactylus coqui</name>
    <name type="common">Puerto Rican coqui</name>
    <dbReference type="NCBI Taxonomy" id="57060"/>
    <lineage>
        <taxon>Eukaryota</taxon>
        <taxon>Metazoa</taxon>
        <taxon>Chordata</taxon>
        <taxon>Craniata</taxon>
        <taxon>Vertebrata</taxon>
        <taxon>Euteleostomi</taxon>
        <taxon>Amphibia</taxon>
        <taxon>Batrachia</taxon>
        <taxon>Anura</taxon>
        <taxon>Neobatrachia</taxon>
        <taxon>Hyloidea</taxon>
        <taxon>Eleutherodactylidae</taxon>
        <taxon>Eleutherodactylinae</taxon>
        <taxon>Eleutherodactylus</taxon>
        <taxon>Eleutherodactylus</taxon>
    </lineage>
</organism>
<reference evidence="5" key="1">
    <citation type="thesis" date="2020" institute="ProQuest LLC" country="789 East Eisenhower Parkway, Ann Arbor, MI, USA">
        <title>Comparative Genomics and Chromosome Evolution.</title>
        <authorList>
            <person name="Mudd A.B."/>
        </authorList>
    </citation>
    <scope>NUCLEOTIDE SEQUENCE</scope>
    <source>
        <strain evidence="5">HN-11 Male</strain>
        <tissue evidence="5">Kidney and liver</tissue>
    </source>
</reference>
<evidence type="ECO:0000259" key="4">
    <source>
        <dbReference type="Pfam" id="PF02525"/>
    </source>
</evidence>
<gene>
    <name evidence="5" type="ORF">GDO78_013988</name>
</gene>
<dbReference type="GO" id="GO:0005829">
    <property type="term" value="C:cytosol"/>
    <property type="evidence" value="ECO:0007669"/>
    <property type="project" value="TreeGrafter"/>
</dbReference>
<sequence length="219" mass="24580">GEPKEPSNFKYVADTPVAWKEGRLAKDIEEEHKKVAKADLVIFQFPLQWFGLPAIMKGWVERVFSAGFAYGLQTKYSEGPFKTKKALLSFTTGGCESRTTPRGRTGDMNVILWPLQSGILHFCGFQVLPPQIAYNVAHVTQEVRVGMLKSWEKRLETIWDEKPIRFLPNQDFEGESGGYLLKKEVEEAMSADKYGPTVGQNLDKPLPPDSQLKSEGTGL</sequence>
<dbReference type="GO" id="GO:0003955">
    <property type="term" value="F:NAD(P)H dehydrogenase (quinone) activity"/>
    <property type="evidence" value="ECO:0007669"/>
    <property type="project" value="TreeGrafter"/>
</dbReference>
<dbReference type="Gene3D" id="3.40.50.360">
    <property type="match status" value="1"/>
</dbReference>
<dbReference type="PANTHER" id="PTHR10204">
    <property type="entry name" value="NAD P H OXIDOREDUCTASE-RELATED"/>
    <property type="match status" value="1"/>
</dbReference>
<comment type="similarity">
    <text evidence="1">Belongs to the NAD(P)H dehydrogenase (quinone) family.</text>
</comment>
<dbReference type="Proteomes" id="UP000770717">
    <property type="component" value="Unassembled WGS sequence"/>
</dbReference>
<dbReference type="AlphaFoldDB" id="A0A8J6JQM2"/>
<evidence type="ECO:0000313" key="6">
    <source>
        <dbReference type="Proteomes" id="UP000770717"/>
    </source>
</evidence>
<dbReference type="PANTHER" id="PTHR10204:SF34">
    <property type="entry name" value="NAD(P)H DEHYDROGENASE [QUINONE] 1 ISOFORM 1"/>
    <property type="match status" value="1"/>
</dbReference>
<dbReference type="InterPro" id="IPR003680">
    <property type="entry name" value="Flavodoxin_fold"/>
</dbReference>
<proteinExistence type="inferred from homology"/>
<keyword evidence="2" id="KW-0560">Oxidoreductase</keyword>
<keyword evidence="6" id="KW-1185">Reference proteome</keyword>
<dbReference type="Pfam" id="PF02525">
    <property type="entry name" value="Flavodoxin_2"/>
    <property type="match status" value="1"/>
</dbReference>
<feature type="domain" description="Flavodoxin-like fold" evidence="4">
    <location>
        <begin position="21"/>
        <end position="155"/>
    </location>
</feature>
<dbReference type="InterPro" id="IPR051545">
    <property type="entry name" value="NAD(P)H_dehydrogenase_qn"/>
</dbReference>
<evidence type="ECO:0000256" key="1">
    <source>
        <dbReference type="ARBA" id="ARBA00006252"/>
    </source>
</evidence>
<dbReference type="InterPro" id="IPR029039">
    <property type="entry name" value="Flavoprotein-like_sf"/>
</dbReference>
<dbReference type="OrthoDB" id="26889at2759"/>